<dbReference type="HOGENOM" id="CLU_050180_0_1_11"/>
<feature type="domain" description="SGNH hydrolase-type esterase" evidence="1">
    <location>
        <begin position="70"/>
        <end position="245"/>
    </location>
</feature>
<dbReference type="InterPro" id="IPR013830">
    <property type="entry name" value="SGNH_hydro"/>
</dbReference>
<sequence>MSKARAAKRLAQAAAFGGGGLGLIGATLYGVLTAEARYAKRVIGPMKAHPAKGDGLYGRYPGHPITLAMIGDSSAAGYGTSSPDETPGVLLACGLAELAKRPVRLVDVSRVGAKSTDLARQIDTALLSGPHVAAILIGANDVKDQMPPSVSVRLLDAAVRRLRAANCEVVVGTCPDLGLVRPIMPPLRQVARSWSQRLAAAQTIAVVEAGGRSVSMGSLLSEVFRTDPRMFGPDRFHPSVTGYAAAAAALLPSVAAAMGVGPESFVHPEPFRGEAVLPIAEAAVQAAKTAGTEVAAAEVAGHERGPRGRWAQLRHRRRHPKPDVERVDEGAVAEATATVGAAGSGSGRPLAETPS</sequence>
<dbReference type="OrthoDB" id="9804395at2"/>
<dbReference type="Pfam" id="PF13472">
    <property type="entry name" value="Lipase_GDSL_2"/>
    <property type="match status" value="1"/>
</dbReference>
<evidence type="ECO:0000313" key="3">
    <source>
        <dbReference type="Proteomes" id="UP000007967"/>
    </source>
</evidence>
<dbReference type="STRING" id="479435.Kfla_5677"/>
<reference evidence="3" key="1">
    <citation type="submission" date="2009-09" db="EMBL/GenBank/DDBJ databases">
        <title>The complete genome of Kribbella flavida DSM 17836.</title>
        <authorList>
            <consortium name="US DOE Joint Genome Institute (JGI-PGF)"/>
            <person name="Lucas S."/>
            <person name="Copeland A."/>
            <person name="Lapidus A."/>
            <person name="Glavina del Rio T."/>
            <person name="Dalin E."/>
            <person name="Tice H."/>
            <person name="Bruce D."/>
            <person name="Goodwin L."/>
            <person name="Pitluck S."/>
            <person name="Kyrpides N."/>
            <person name="Mavromatis K."/>
            <person name="Ivanova N."/>
            <person name="Saunders E."/>
            <person name="Brettin T."/>
            <person name="Detter J.C."/>
            <person name="Han C."/>
            <person name="Larimer F."/>
            <person name="Land M."/>
            <person name="Hauser L."/>
            <person name="Markowitz V."/>
            <person name="Cheng J.-F."/>
            <person name="Hugenholtz P."/>
            <person name="Woyke T."/>
            <person name="Wu D."/>
            <person name="Pukall R."/>
            <person name="Klenk H.-P."/>
            <person name="Eisen J.A."/>
        </authorList>
    </citation>
    <scope>NUCLEOTIDE SEQUENCE [LARGE SCALE GENOMIC DNA]</scope>
    <source>
        <strain evidence="3">DSM 17836 / JCM 10339 / NBRC 14399</strain>
    </source>
</reference>
<accession>D2PP87</accession>
<dbReference type="InterPro" id="IPR036514">
    <property type="entry name" value="SGNH_hydro_sf"/>
</dbReference>
<evidence type="ECO:0000313" key="2">
    <source>
        <dbReference type="EMBL" id="ADB34683.1"/>
    </source>
</evidence>
<reference evidence="2 3" key="2">
    <citation type="journal article" date="2010" name="Stand. Genomic Sci.">
        <title>Complete genome sequence of Kribbella flavida type strain (IFO 14399).</title>
        <authorList>
            <person name="Pukall R."/>
            <person name="Lapidus A."/>
            <person name="Glavina Del Rio T."/>
            <person name="Copeland A."/>
            <person name="Tice H."/>
            <person name="Cheng J.-F."/>
            <person name="Lucas S."/>
            <person name="Chen F."/>
            <person name="Nolan M."/>
            <person name="LaButti K."/>
            <person name="Pati A."/>
            <person name="Ivanova N."/>
            <person name="Mavrommatis K."/>
            <person name="Mikhailova N."/>
            <person name="Pitluck S."/>
            <person name="Bruce D."/>
            <person name="Goodwin L."/>
            <person name="Land M."/>
            <person name="Hauser L."/>
            <person name="Chang Y.-J."/>
            <person name="Jeffries C.D."/>
            <person name="Chen A."/>
            <person name="Palaniappan K."/>
            <person name="Chain P."/>
            <person name="Rohde M."/>
            <person name="Goeker M."/>
            <person name="Bristow J."/>
            <person name="Eisen J.A."/>
            <person name="Markowitz V."/>
            <person name="Hugenholtz P."/>
            <person name="Kyrpides N.C."/>
            <person name="Klenk H.-P."/>
            <person name="Brettin T."/>
        </authorList>
    </citation>
    <scope>NUCLEOTIDE SEQUENCE [LARGE SCALE GENOMIC DNA]</scope>
    <source>
        <strain evidence="3">DSM 17836 / JCM 10339 / NBRC 14399</strain>
    </source>
</reference>
<protein>
    <submittedName>
        <fullName evidence="2">Lipolytic protein G-D-S-L family</fullName>
    </submittedName>
</protein>
<dbReference type="Proteomes" id="UP000007967">
    <property type="component" value="Chromosome"/>
</dbReference>
<organism evidence="2 3">
    <name type="scientific">Kribbella flavida (strain DSM 17836 / JCM 10339 / NBRC 14399)</name>
    <dbReference type="NCBI Taxonomy" id="479435"/>
    <lineage>
        <taxon>Bacteria</taxon>
        <taxon>Bacillati</taxon>
        <taxon>Actinomycetota</taxon>
        <taxon>Actinomycetes</taxon>
        <taxon>Propionibacteriales</taxon>
        <taxon>Kribbellaceae</taxon>
        <taxon>Kribbella</taxon>
    </lineage>
</organism>
<dbReference type="KEGG" id="kfl:Kfla_5677"/>
<dbReference type="eggNOG" id="COG2755">
    <property type="taxonomic scope" value="Bacteria"/>
</dbReference>
<proteinExistence type="predicted"/>
<gene>
    <name evidence="2" type="ordered locus">Kfla_5677</name>
</gene>
<dbReference type="Gene3D" id="3.40.50.1110">
    <property type="entry name" value="SGNH hydrolase"/>
    <property type="match status" value="1"/>
</dbReference>
<dbReference type="CDD" id="cd01836">
    <property type="entry name" value="FeeA_FeeB_like"/>
    <property type="match status" value="1"/>
</dbReference>
<dbReference type="AlphaFoldDB" id="D2PP87"/>
<name>D2PP87_KRIFD</name>
<dbReference type="EMBL" id="CP001736">
    <property type="protein sequence ID" value="ADB34683.1"/>
    <property type="molecule type" value="Genomic_DNA"/>
</dbReference>
<evidence type="ECO:0000259" key="1">
    <source>
        <dbReference type="Pfam" id="PF13472"/>
    </source>
</evidence>
<keyword evidence="3" id="KW-1185">Reference proteome</keyword>
<dbReference type="RefSeq" id="WP_012923237.1">
    <property type="nucleotide sequence ID" value="NC_013729.1"/>
</dbReference>
<dbReference type="SUPFAM" id="SSF52266">
    <property type="entry name" value="SGNH hydrolase"/>
    <property type="match status" value="1"/>
</dbReference>